<gene>
    <name evidence="2" type="ORF">IDJ75_02740</name>
</gene>
<dbReference type="PROSITE" id="PS51819">
    <property type="entry name" value="VOC"/>
    <property type="match status" value="1"/>
</dbReference>
<evidence type="ECO:0000259" key="1">
    <source>
        <dbReference type="PROSITE" id="PS51819"/>
    </source>
</evidence>
<name>A0ABR7X344_9SPHI</name>
<accession>A0ABR7X344</accession>
<dbReference type="PANTHER" id="PTHR36437">
    <property type="entry name" value="GLYOXALASE/BLEOMYCIN RESISTANCE PROTEIN/DIOXYGENASE"/>
    <property type="match status" value="1"/>
</dbReference>
<evidence type="ECO:0000313" key="3">
    <source>
        <dbReference type="Proteomes" id="UP000618754"/>
    </source>
</evidence>
<keyword evidence="3" id="KW-1185">Reference proteome</keyword>
<dbReference type="PANTHER" id="PTHR36437:SF2">
    <property type="entry name" value="GLYOXALASE_BLEOMYCIN RESISTANCE PROTEIN_DIOXYGENASE"/>
    <property type="match status" value="1"/>
</dbReference>
<organism evidence="2 3">
    <name type="scientific">Mucilaginibacter rigui</name>
    <dbReference type="NCBI Taxonomy" id="534635"/>
    <lineage>
        <taxon>Bacteria</taxon>
        <taxon>Pseudomonadati</taxon>
        <taxon>Bacteroidota</taxon>
        <taxon>Sphingobacteriia</taxon>
        <taxon>Sphingobacteriales</taxon>
        <taxon>Sphingobacteriaceae</taxon>
        <taxon>Mucilaginibacter</taxon>
    </lineage>
</organism>
<sequence>MRSIEIISIPVTDQQTAKEFYLKLGFKLIVEAPYQGGANWIQLGLPDGGTSITLVNWFPELKPGSIQGFVIKCDDLDKTLAEIAEKGITVGSADKTPWGRFATVKDPDGNAWSLHGK</sequence>
<dbReference type="SUPFAM" id="SSF54593">
    <property type="entry name" value="Glyoxalase/Bleomycin resistance protein/Dihydroxybiphenyl dioxygenase"/>
    <property type="match status" value="1"/>
</dbReference>
<proteinExistence type="predicted"/>
<dbReference type="InterPro" id="IPR029068">
    <property type="entry name" value="Glyas_Bleomycin-R_OHBP_Dase"/>
</dbReference>
<dbReference type="InterPro" id="IPR037523">
    <property type="entry name" value="VOC_core"/>
</dbReference>
<dbReference type="Pfam" id="PF00903">
    <property type="entry name" value="Glyoxalase"/>
    <property type="match status" value="1"/>
</dbReference>
<comment type="caution">
    <text evidence="2">The sequence shown here is derived from an EMBL/GenBank/DDBJ whole genome shotgun (WGS) entry which is preliminary data.</text>
</comment>
<dbReference type="Gene3D" id="3.10.180.10">
    <property type="entry name" value="2,3-Dihydroxybiphenyl 1,2-Dioxygenase, domain 1"/>
    <property type="match status" value="1"/>
</dbReference>
<protein>
    <submittedName>
        <fullName evidence="2">VOC family protein</fullName>
    </submittedName>
</protein>
<dbReference type="EMBL" id="JACWMW010000001">
    <property type="protein sequence ID" value="MBD1384182.1"/>
    <property type="molecule type" value="Genomic_DNA"/>
</dbReference>
<feature type="domain" description="VOC" evidence="1">
    <location>
        <begin position="3"/>
        <end position="117"/>
    </location>
</feature>
<reference evidence="2 3" key="1">
    <citation type="submission" date="2020-09" db="EMBL/GenBank/DDBJ databases">
        <title>Novel species of Mucilaginibacter isolated from a glacier on the Tibetan Plateau.</title>
        <authorList>
            <person name="Liu Q."/>
            <person name="Xin Y.-H."/>
        </authorList>
    </citation>
    <scope>NUCLEOTIDE SEQUENCE [LARGE SCALE GENOMIC DNA]</scope>
    <source>
        <strain evidence="2 3">CGMCC 1.13878</strain>
    </source>
</reference>
<evidence type="ECO:0000313" key="2">
    <source>
        <dbReference type="EMBL" id="MBD1384182.1"/>
    </source>
</evidence>
<dbReference type="InterPro" id="IPR004360">
    <property type="entry name" value="Glyas_Fos-R_dOase_dom"/>
</dbReference>
<dbReference type="Proteomes" id="UP000618754">
    <property type="component" value="Unassembled WGS sequence"/>
</dbReference>
<dbReference type="RefSeq" id="WP_191174074.1">
    <property type="nucleotide sequence ID" value="NZ_JACWMW010000001.1"/>
</dbReference>